<feature type="domain" description="4'-phosphopantetheinyl transferase N-terminal" evidence="4">
    <location>
        <begin position="28"/>
        <end position="134"/>
    </location>
</feature>
<dbReference type="EC" id="2.7.8.7" evidence="1"/>
<gene>
    <name evidence="5" type="ORF">BE221DRAFT_73495</name>
</gene>
<dbReference type="Gene3D" id="3.90.470.20">
    <property type="entry name" value="4'-phosphopantetheinyl transferase domain"/>
    <property type="match status" value="2"/>
</dbReference>
<dbReference type="GO" id="GO:0005829">
    <property type="term" value="C:cytosol"/>
    <property type="evidence" value="ECO:0007669"/>
    <property type="project" value="TreeGrafter"/>
</dbReference>
<dbReference type="InterPro" id="IPR050559">
    <property type="entry name" value="P-Pant_transferase_sf"/>
</dbReference>
<sequence>MPHPEDAVGTDVSSTHPLRARWIVDVARWRPTEREFDFILNELLPEHESLAVRRFHREDDRKRACVSRLMQRAIALRACALSIGARGTAMRDVDIRRTKGAKPFHATVLEVTGAPNFNFNVSHEGDYVVLASETHAVVGVDVAAPGQVRRIGGLERDVGRLLETFSSVLTDRERERISATASTNGERAGEELFRKHWSLKESHVKAIGVGLGMDLKRCEFDIDAATSTASVAVDGVTRSDWAFHIEGFPPVVDGATTEETHWITVSRGPYEDIVDAHGEFTTMFSQRSFSEDAWRDVLAAPAPKWELMTVGDLIPDQFRDAFESHGGVIF</sequence>
<dbReference type="GO" id="GO:0008897">
    <property type="term" value="F:holo-[acyl-carrier-protein] synthase activity"/>
    <property type="evidence" value="ECO:0007669"/>
    <property type="project" value="UniProtKB-EC"/>
</dbReference>
<protein>
    <recommendedName>
        <fullName evidence="1">holo-[acyl-carrier-protein] synthase</fullName>
        <ecNumber evidence="1">2.7.8.7</ecNumber>
    </recommendedName>
</protein>
<accession>A0A1Y5IIL2</accession>
<proteinExistence type="predicted"/>
<reference evidence="5" key="1">
    <citation type="submission" date="2017-04" db="EMBL/GenBank/DDBJ databases">
        <title>Population genomics of picophytoplankton unveils novel chromosome hypervariability.</title>
        <authorList>
            <consortium name="DOE Joint Genome Institute"/>
            <person name="Blanc-Mathieu R."/>
            <person name="Krasovec M."/>
            <person name="Hebrard M."/>
            <person name="Yau S."/>
            <person name="Desgranges E."/>
            <person name="Martin J."/>
            <person name="Schackwitz W."/>
            <person name="Kuo A."/>
            <person name="Salin G."/>
            <person name="Donnadieu C."/>
            <person name="Desdevises Y."/>
            <person name="Sanchez-Ferandin S."/>
            <person name="Moreau H."/>
            <person name="Rivals E."/>
            <person name="Grigoriev I.V."/>
            <person name="Grimsley N."/>
            <person name="Eyre-Walker A."/>
            <person name="Piganeau G."/>
        </authorList>
    </citation>
    <scope>NUCLEOTIDE SEQUENCE [LARGE SCALE GENOMIC DNA]</scope>
    <source>
        <strain evidence="5">RCC 1115</strain>
    </source>
</reference>
<dbReference type="AlphaFoldDB" id="A0A1Y5IIL2"/>
<dbReference type="Pfam" id="PF22624">
    <property type="entry name" value="AASDHPPT_N"/>
    <property type="match status" value="1"/>
</dbReference>
<evidence type="ECO:0000256" key="1">
    <source>
        <dbReference type="ARBA" id="ARBA00013172"/>
    </source>
</evidence>
<evidence type="ECO:0000259" key="4">
    <source>
        <dbReference type="Pfam" id="PF22624"/>
    </source>
</evidence>
<dbReference type="eggNOG" id="KOG0945">
    <property type="taxonomic scope" value="Eukaryota"/>
</dbReference>
<dbReference type="Proteomes" id="UP000195557">
    <property type="component" value="Unassembled WGS sequence"/>
</dbReference>
<dbReference type="PANTHER" id="PTHR12215:SF10">
    <property type="entry name" value="L-AMINOADIPATE-SEMIALDEHYDE DEHYDROGENASE-PHOSPHOPANTETHEINYL TRANSFERASE"/>
    <property type="match status" value="1"/>
</dbReference>
<dbReference type="PANTHER" id="PTHR12215">
    <property type="entry name" value="PHOSPHOPANTETHEINE TRANSFERASE"/>
    <property type="match status" value="1"/>
</dbReference>
<dbReference type="Pfam" id="PF01648">
    <property type="entry name" value="ACPS"/>
    <property type="match status" value="1"/>
</dbReference>
<dbReference type="InterPro" id="IPR055066">
    <property type="entry name" value="AASDHPPT_N"/>
</dbReference>
<organism evidence="5">
    <name type="scientific">Ostreococcus tauri</name>
    <name type="common">Marine green alga</name>
    <dbReference type="NCBI Taxonomy" id="70448"/>
    <lineage>
        <taxon>Eukaryota</taxon>
        <taxon>Viridiplantae</taxon>
        <taxon>Chlorophyta</taxon>
        <taxon>Mamiellophyceae</taxon>
        <taxon>Mamiellales</taxon>
        <taxon>Bathycoccaceae</taxon>
        <taxon>Ostreococcus</taxon>
    </lineage>
</organism>
<dbReference type="InterPro" id="IPR008278">
    <property type="entry name" value="4-PPantetheinyl_Trfase_dom"/>
</dbReference>
<dbReference type="SUPFAM" id="SSF56214">
    <property type="entry name" value="4'-phosphopantetheinyl transferase"/>
    <property type="match status" value="2"/>
</dbReference>
<dbReference type="InterPro" id="IPR037143">
    <property type="entry name" value="4-PPantetheinyl_Trfase_dom_sf"/>
</dbReference>
<feature type="domain" description="4'-phosphopantetheinyl transferase" evidence="3">
    <location>
        <begin position="138"/>
        <end position="245"/>
    </location>
</feature>
<name>A0A1Y5IIL2_OSTTA</name>
<evidence type="ECO:0000313" key="5">
    <source>
        <dbReference type="EMBL" id="OUS46932.1"/>
    </source>
</evidence>
<keyword evidence="2 5" id="KW-0808">Transferase</keyword>
<dbReference type="EMBL" id="KZ155780">
    <property type="protein sequence ID" value="OUS46932.1"/>
    <property type="molecule type" value="Genomic_DNA"/>
</dbReference>
<dbReference type="GO" id="GO:0000287">
    <property type="term" value="F:magnesium ion binding"/>
    <property type="evidence" value="ECO:0007669"/>
    <property type="project" value="InterPro"/>
</dbReference>
<dbReference type="GO" id="GO:0019878">
    <property type="term" value="P:lysine biosynthetic process via aminoadipic acid"/>
    <property type="evidence" value="ECO:0007669"/>
    <property type="project" value="TreeGrafter"/>
</dbReference>
<evidence type="ECO:0000256" key="2">
    <source>
        <dbReference type="ARBA" id="ARBA00022679"/>
    </source>
</evidence>
<evidence type="ECO:0000259" key="3">
    <source>
        <dbReference type="Pfam" id="PF01648"/>
    </source>
</evidence>